<evidence type="ECO:0000256" key="1">
    <source>
        <dbReference type="SAM" id="MobiDB-lite"/>
    </source>
</evidence>
<dbReference type="Proteomes" id="UP000010411">
    <property type="component" value="Unassembled WGS sequence"/>
</dbReference>
<name>L1KWN0_9ACTN</name>
<feature type="non-terminal residue" evidence="2">
    <location>
        <position position="1"/>
    </location>
</feature>
<feature type="compositionally biased region" description="Basic residues" evidence="1">
    <location>
        <begin position="1"/>
        <end position="12"/>
    </location>
</feature>
<protein>
    <submittedName>
        <fullName evidence="2">Uncharacterized protein</fullName>
    </submittedName>
</protein>
<evidence type="ECO:0000313" key="3">
    <source>
        <dbReference type="Proteomes" id="UP000010411"/>
    </source>
</evidence>
<reference evidence="2 3" key="1">
    <citation type="submission" date="2012-11" db="EMBL/GenBank/DDBJ databases">
        <authorList>
            <person name="Huguet-Tapia J.C."/>
            <person name="Durkin A.S."/>
            <person name="Pettis G.S."/>
            <person name="Badger J.H."/>
        </authorList>
    </citation>
    <scope>NUCLEOTIDE SEQUENCE [LARGE SCALE GENOMIC DNA]</scope>
    <source>
        <strain evidence="2 3">91-03</strain>
    </source>
</reference>
<proteinExistence type="predicted"/>
<comment type="caution">
    <text evidence="2">The sequence shown here is derived from an EMBL/GenBank/DDBJ whole genome shotgun (WGS) entry which is preliminary data.</text>
</comment>
<dbReference type="EMBL" id="AEJC01000335">
    <property type="protein sequence ID" value="EKX64870.1"/>
    <property type="molecule type" value="Genomic_DNA"/>
</dbReference>
<organism evidence="2 3">
    <name type="scientific">Streptomyces ipomoeae 91-03</name>
    <dbReference type="NCBI Taxonomy" id="698759"/>
    <lineage>
        <taxon>Bacteria</taxon>
        <taxon>Bacillati</taxon>
        <taxon>Actinomycetota</taxon>
        <taxon>Actinomycetes</taxon>
        <taxon>Kitasatosporales</taxon>
        <taxon>Streptomycetaceae</taxon>
        <taxon>Streptomyces</taxon>
    </lineage>
</organism>
<sequence>GRAQPRGRRPGGRWRWGGGRASAADGADGRADIAGGGGGRVGVCRWWRWPRRRLPVGRQPGGRYRWGRRADGRYQWDAGPVSAAEVGAAAGQARCRWDGGQAGAVAGPVVGGGCQWAVLGWRVCDH</sequence>
<keyword evidence="3" id="KW-1185">Reference proteome</keyword>
<gene>
    <name evidence="2" type="ORF">STRIP9103_04039</name>
</gene>
<evidence type="ECO:0000313" key="2">
    <source>
        <dbReference type="EMBL" id="EKX64870.1"/>
    </source>
</evidence>
<accession>L1KWN0</accession>
<dbReference type="AlphaFoldDB" id="L1KWN0"/>
<feature type="region of interest" description="Disordered" evidence="1">
    <location>
        <begin position="1"/>
        <end position="39"/>
    </location>
</feature>